<protein>
    <submittedName>
        <fullName evidence="9">Inner membrane ABC transporter permease protein YcjO</fullName>
    </submittedName>
</protein>
<dbReference type="Proteomes" id="UP000306509">
    <property type="component" value="Unassembled WGS sequence"/>
</dbReference>
<feature type="transmembrane region" description="Helical" evidence="7">
    <location>
        <begin position="65"/>
        <end position="85"/>
    </location>
</feature>
<evidence type="ECO:0000259" key="8">
    <source>
        <dbReference type="PROSITE" id="PS50928"/>
    </source>
</evidence>
<reference evidence="9 10" key="1">
    <citation type="journal article" date="2019" name="Anaerobe">
        <title>Detection of Robinsoniella peoriensis in multiple bone samples of a trauma patient.</title>
        <authorList>
            <person name="Schrottner P."/>
            <person name="Hartwich K."/>
            <person name="Bunk B."/>
            <person name="Schober I."/>
            <person name="Helbig S."/>
            <person name="Rudolph W.W."/>
            <person name="Gunzer F."/>
        </authorList>
    </citation>
    <scope>NUCLEOTIDE SEQUENCE [LARGE SCALE GENOMIC DNA]</scope>
    <source>
        <strain evidence="9 10">DSM 106044</strain>
    </source>
</reference>
<dbReference type="AlphaFoldDB" id="A0A4U8Q761"/>
<keyword evidence="6 7" id="KW-0472">Membrane</keyword>
<dbReference type="Gene3D" id="1.10.3720.10">
    <property type="entry name" value="MetI-like"/>
    <property type="match status" value="1"/>
</dbReference>
<dbReference type="PANTHER" id="PTHR43005:SF1">
    <property type="entry name" value="SPERMIDINE_PUTRESCINE TRANSPORT SYSTEM PERMEASE PROTEIN"/>
    <property type="match status" value="1"/>
</dbReference>
<comment type="caution">
    <text evidence="9">The sequence shown here is derived from an EMBL/GenBank/DDBJ whole genome shotgun (WGS) entry which is preliminary data.</text>
</comment>
<feature type="domain" description="ABC transmembrane type-1" evidence="8">
    <location>
        <begin position="61"/>
        <end position="276"/>
    </location>
</feature>
<proteinExistence type="inferred from homology"/>
<feature type="transmembrane region" description="Helical" evidence="7">
    <location>
        <begin position="201"/>
        <end position="220"/>
    </location>
</feature>
<feature type="transmembrane region" description="Helical" evidence="7">
    <location>
        <begin position="148"/>
        <end position="172"/>
    </location>
</feature>
<dbReference type="PROSITE" id="PS50928">
    <property type="entry name" value="ABC_TM1"/>
    <property type="match status" value="1"/>
</dbReference>
<evidence type="ECO:0000256" key="3">
    <source>
        <dbReference type="ARBA" id="ARBA00022475"/>
    </source>
</evidence>
<dbReference type="SUPFAM" id="SSF160964">
    <property type="entry name" value="MalF N-terminal region-like"/>
    <property type="match status" value="1"/>
</dbReference>
<keyword evidence="10" id="KW-1185">Reference proteome</keyword>
<evidence type="ECO:0000256" key="5">
    <source>
        <dbReference type="ARBA" id="ARBA00022989"/>
    </source>
</evidence>
<keyword evidence="3" id="KW-1003">Cell membrane</keyword>
<gene>
    <name evidence="9" type="primary">ycjO_4</name>
    <name evidence="9" type="ORF">DSM106044_02825</name>
</gene>
<comment type="subcellular location">
    <subcellularLocation>
        <location evidence="1 7">Cell membrane</location>
        <topology evidence="1 7">Multi-pass membrane protein</topology>
    </subcellularLocation>
</comment>
<evidence type="ECO:0000256" key="6">
    <source>
        <dbReference type="ARBA" id="ARBA00023136"/>
    </source>
</evidence>
<feature type="transmembrane region" description="Helical" evidence="7">
    <location>
        <begin position="260"/>
        <end position="279"/>
    </location>
</feature>
<dbReference type="CDD" id="cd06261">
    <property type="entry name" value="TM_PBP2"/>
    <property type="match status" value="1"/>
</dbReference>
<keyword evidence="5 7" id="KW-1133">Transmembrane helix</keyword>
<organism evidence="9 10">
    <name type="scientific">Robinsoniella peoriensis</name>
    <dbReference type="NCBI Taxonomy" id="180332"/>
    <lineage>
        <taxon>Bacteria</taxon>
        <taxon>Bacillati</taxon>
        <taxon>Bacillota</taxon>
        <taxon>Clostridia</taxon>
        <taxon>Lachnospirales</taxon>
        <taxon>Lachnospiraceae</taxon>
        <taxon>Robinsoniella</taxon>
    </lineage>
</organism>
<dbReference type="RefSeq" id="WP_044297606.1">
    <property type="nucleotide sequence ID" value="NZ_QGQD01000056.1"/>
</dbReference>
<dbReference type="Pfam" id="PF00528">
    <property type="entry name" value="BPD_transp_1"/>
    <property type="match status" value="1"/>
</dbReference>
<name>A0A4U8Q761_9FIRM</name>
<dbReference type="InterPro" id="IPR000515">
    <property type="entry name" value="MetI-like"/>
</dbReference>
<evidence type="ECO:0000256" key="2">
    <source>
        <dbReference type="ARBA" id="ARBA00022448"/>
    </source>
</evidence>
<sequence length="290" mass="32091">MFPYLLIIPGILLLLLVIFLPFLQNIFYSFTDYSLLNSDTTLIGIENYTNIIQGDEFAGALVKSLIYVAIVISFVAFFGLIAAFLQNSRTMKGVGALQVFLLIPWILPEVVTGYTWKLLLNYQTGPYYNLLETLHIIPAGEDIFSNSVYAMLAVAFANIWRGFPVVAITVFAKLRTLPSDQVEAAVIDGANRWVLFKSIEMPHIAAAFTSVLTLCFIWTFNSFGLVHVMTGGGPAGATETLPVLLQRKAFKFFDYSDSSAFAVMMILVLLVVVLAMNTIPGMLKKRSADL</sequence>
<dbReference type="STRING" id="180332.GCA_000797495_05816"/>
<evidence type="ECO:0000256" key="7">
    <source>
        <dbReference type="RuleBase" id="RU363032"/>
    </source>
</evidence>
<dbReference type="InterPro" id="IPR035906">
    <property type="entry name" value="MetI-like_sf"/>
</dbReference>
<evidence type="ECO:0000313" key="10">
    <source>
        <dbReference type="Proteomes" id="UP000306509"/>
    </source>
</evidence>
<evidence type="ECO:0000313" key="9">
    <source>
        <dbReference type="EMBL" id="TLD00339.1"/>
    </source>
</evidence>
<keyword evidence="2 7" id="KW-0813">Transport</keyword>
<dbReference type="GO" id="GO:0055085">
    <property type="term" value="P:transmembrane transport"/>
    <property type="evidence" value="ECO:0007669"/>
    <property type="project" value="InterPro"/>
</dbReference>
<comment type="similarity">
    <text evidence="7">Belongs to the binding-protein-dependent transport system permease family.</text>
</comment>
<dbReference type="PANTHER" id="PTHR43005">
    <property type="entry name" value="BLR7065 PROTEIN"/>
    <property type="match status" value="1"/>
</dbReference>
<accession>A0A4U8Q761</accession>
<evidence type="ECO:0000256" key="1">
    <source>
        <dbReference type="ARBA" id="ARBA00004651"/>
    </source>
</evidence>
<dbReference type="GO" id="GO:0005886">
    <property type="term" value="C:plasma membrane"/>
    <property type="evidence" value="ECO:0007669"/>
    <property type="project" value="UniProtKB-SubCell"/>
</dbReference>
<feature type="transmembrane region" description="Helical" evidence="7">
    <location>
        <begin position="97"/>
        <end position="116"/>
    </location>
</feature>
<dbReference type="SUPFAM" id="SSF161098">
    <property type="entry name" value="MetI-like"/>
    <property type="match status" value="1"/>
</dbReference>
<keyword evidence="4 7" id="KW-0812">Transmembrane</keyword>
<dbReference type="EMBL" id="QGQD01000056">
    <property type="protein sequence ID" value="TLD00339.1"/>
    <property type="molecule type" value="Genomic_DNA"/>
</dbReference>
<feature type="transmembrane region" description="Helical" evidence="7">
    <location>
        <begin position="7"/>
        <end position="28"/>
    </location>
</feature>
<evidence type="ECO:0000256" key="4">
    <source>
        <dbReference type="ARBA" id="ARBA00022692"/>
    </source>
</evidence>